<keyword evidence="3" id="KW-0735">Signal-anchor</keyword>
<accession>A0A196SI72</accession>
<dbReference type="GO" id="GO:0015020">
    <property type="term" value="F:glucuronosyltransferase activity"/>
    <property type="evidence" value="ECO:0007669"/>
    <property type="project" value="TreeGrafter"/>
</dbReference>
<keyword evidence="9" id="KW-1185">Reference proteome</keyword>
<reference evidence="8 9" key="1">
    <citation type="submission" date="2016-05" db="EMBL/GenBank/DDBJ databases">
        <title>Nuclear genome of Blastocystis sp. subtype 1 NandII.</title>
        <authorList>
            <person name="Gentekaki E."/>
            <person name="Curtis B."/>
            <person name="Stairs C."/>
            <person name="Eme L."/>
            <person name="Herman E."/>
            <person name="Klimes V."/>
            <person name="Arias M.C."/>
            <person name="Elias M."/>
            <person name="Hilliou F."/>
            <person name="Klute M."/>
            <person name="Malik S.-B."/>
            <person name="Pightling A."/>
            <person name="Rachubinski R."/>
            <person name="Salas D."/>
            <person name="Schlacht A."/>
            <person name="Suga H."/>
            <person name="Archibald J."/>
            <person name="Ball S.G."/>
            <person name="Clark G."/>
            <person name="Dacks J."/>
            <person name="Van Der Giezen M."/>
            <person name="Tsaousis A."/>
            <person name="Roger A."/>
        </authorList>
    </citation>
    <scope>NUCLEOTIDE SEQUENCE [LARGE SCALE GENOMIC DNA]</scope>
    <source>
        <strain evidence="9">ATCC 50177 / NandII</strain>
        <strain evidence="8">NandII</strain>
    </source>
</reference>
<evidence type="ECO:0000256" key="1">
    <source>
        <dbReference type="ARBA" id="ARBA00004606"/>
    </source>
</evidence>
<gene>
    <name evidence="8" type="ORF">AV274_2391</name>
    <name evidence="7" type="ORF">AV274_5999</name>
</gene>
<keyword evidence="6" id="KW-0325">Glycoprotein</keyword>
<keyword evidence="2" id="KW-0812">Transmembrane</keyword>
<sequence length="289" mass="34838">MLEISRRWKGPMSIVYYFPPENLTTFQELRANTTLRPNIIVDYVIQVDPESFPINVLRNKAIENVKTTHFWLADMDVWPTFHSYDGIMNLPRSFFADPKNVGIVPIFQNKRLHKCTTFEDCIAFFHSHLPETKEDLNHCRRSHICETFRPGENLHNYYFKLWYNESYTQPLTRLLCFRTDTQEPYVIVRKTSSMPRFDERFTNYAFNKVQWLEHLRYTGYVFWVVTDAFGFDIPHPPSTYRKDFFKKMKETRKFPMKNVYHQFLREMHANYTNESVTPFCRRGQLFVDV</sequence>
<dbReference type="GO" id="GO:0016020">
    <property type="term" value="C:membrane"/>
    <property type="evidence" value="ECO:0007669"/>
    <property type="project" value="UniProtKB-SubCell"/>
</dbReference>
<dbReference type="EMBL" id="LXWW01000549">
    <property type="protein sequence ID" value="OAO12375.1"/>
    <property type="molecule type" value="Genomic_DNA"/>
</dbReference>
<name>A0A196SI72_BLAHN</name>
<evidence type="ECO:0000256" key="5">
    <source>
        <dbReference type="ARBA" id="ARBA00023136"/>
    </source>
</evidence>
<protein>
    <submittedName>
        <fullName evidence="8">Glycosyltransferase-like protein LARGE1</fullName>
    </submittedName>
</protein>
<dbReference type="InterPro" id="IPR051292">
    <property type="entry name" value="Xyl/GlcA_transferase"/>
</dbReference>
<dbReference type="Pfam" id="PF13896">
    <property type="entry name" value="Glyco_transf_49"/>
    <property type="match status" value="1"/>
</dbReference>
<keyword evidence="5" id="KW-0472">Membrane</keyword>
<evidence type="ECO:0000256" key="2">
    <source>
        <dbReference type="ARBA" id="ARBA00022692"/>
    </source>
</evidence>
<proteinExistence type="predicted"/>
<comment type="caution">
    <text evidence="8">The sequence shown here is derived from an EMBL/GenBank/DDBJ whole genome shotgun (WGS) entry which is preliminary data.</text>
</comment>
<keyword evidence="8" id="KW-0808">Transferase</keyword>
<evidence type="ECO:0000256" key="6">
    <source>
        <dbReference type="ARBA" id="ARBA00023180"/>
    </source>
</evidence>
<evidence type="ECO:0000313" key="7">
    <source>
        <dbReference type="EMBL" id="OAO12375.1"/>
    </source>
</evidence>
<dbReference type="OrthoDB" id="205012at2759"/>
<evidence type="ECO:0000313" key="8">
    <source>
        <dbReference type="EMBL" id="OAO15872.1"/>
    </source>
</evidence>
<evidence type="ECO:0000256" key="4">
    <source>
        <dbReference type="ARBA" id="ARBA00022989"/>
    </source>
</evidence>
<evidence type="ECO:0000313" key="9">
    <source>
        <dbReference type="Proteomes" id="UP000078348"/>
    </source>
</evidence>
<dbReference type="GO" id="GO:0042285">
    <property type="term" value="F:xylosyltransferase activity"/>
    <property type="evidence" value="ECO:0007669"/>
    <property type="project" value="TreeGrafter"/>
</dbReference>
<organism evidence="8 9">
    <name type="scientific">Blastocystis sp. subtype 1 (strain ATCC 50177 / NandII)</name>
    <dbReference type="NCBI Taxonomy" id="478820"/>
    <lineage>
        <taxon>Eukaryota</taxon>
        <taxon>Sar</taxon>
        <taxon>Stramenopiles</taxon>
        <taxon>Bigyra</taxon>
        <taxon>Opalozoa</taxon>
        <taxon>Opalinata</taxon>
        <taxon>Blastocystidae</taxon>
        <taxon>Blastocystis</taxon>
    </lineage>
</organism>
<dbReference type="EMBL" id="LXWW01000111">
    <property type="protein sequence ID" value="OAO15872.1"/>
    <property type="molecule type" value="Genomic_DNA"/>
</dbReference>
<dbReference type="GO" id="GO:0035269">
    <property type="term" value="P:protein O-linked glycosylation via mannose"/>
    <property type="evidence" value="ECO:0007669"/>
    <property type="project" value="TreeGrafter"/>
</dbReference>
<dbReference type="AlphaFoldDB" id="A0A196SI72"/>
<keyword evidence="4" id="KW-1133">Transmembrane helix</keyword>
<comment type="subcellular location">
    <subcellularLocation>
        <location evidence="1">Membrane</location>
        <topology evidence="1">Single-pass type II membrane protein</topology>
    </subcellularLocation>
</comment>
<evidence type="ECO:0000256" key="3">
    <source>
        <dbReference type="ARBA" id="ARBA00022968"/>
    </source>
</evidence>
<dbReference type="PANTHER" id="PTHR12270:SF52">
    <property type="entry name" value="GLYCOSYLTRANSFERASE-LIKE PROTEIN GNT13-RELATED"/>
    <property type="match status" value="1"/>
</dbReference>
<dbReference type="Proteomes" id="UP000078348">
    <property type="component" value="Unassembled WGS sequence"/>
</dbReference>
<dbReference type="PANTHER" id="PTHR12270">
    <property type="entry name" value="GLYCOSYLTRANSFERASE-RELATED"/>
    <property type="match status" value="1"/>
</dbReference>